<name>A0A1J4JZE8_9EUKA</name>
<dbReference type="Proteomes" id="UP000179807">
    <property type="component" value="Unassembled WGS sequence"/>
</dbReference>
<organism evidence="1 2">
    <name type="scientific">Tritrichomonas foetus</name>
    <dbReference type="NCBI Taxonomy" id="1144522"/>
    <lineage>
        <taxon>Eukaryota</taxon>
        <taxon>Metamonada</taxon>
        <taxon>Parabasalia</taxon>
        <taxon>Tritrichomonadida</taxon>
        <taxon>Tritrichomonadidae</taxon>
        <taxon>Tritrichomonas</taxon>
    </lineage>
</organism>
<proteinExistence type="predicted"/>
<evidence type="ECO:0000313" key="2">
    <source>
        <dbReference type="Proteomes" id="UP000179807"/>
    </source>
</evidence>
<dbReference type="RefSeq" id="XP_068357491.1">
    <property type="nucleotide sequence ID" value="XM_068505976.1"/>
</dbReference>
<keyword evidence="2" id="KW-1185">Reference proteome</keyword>
<comment type="caution">
    <text evidence="1">The sequence shown here is derived from an EMBL/GenBank/DDBJ whole genome shotgun (WGS) entry which is preliminary data.</text>
</comment>
<evidence type="ECO:0000313" key="1">
    <source>
        <dbReference type="EMBL" id="OHT04355.1"/>
    </source>
</evidence>
<dbReference type="AlphaFoldDB" id="A0A1J4JZE8"/>
<gene>
    <name evidence="1" type="ORF">TRFO_28111</name>
</gene>
<protein>
    <submittedName>
        <fullName evidence="1">Uncharacterized protein</fullName>
    </submittedName>
</protein>
<dbReference type="GeneID" id="94840680"/>
<accession>A0A1J4JZE8</accession>
<sequence length="904" mass="105120">MTNIPPEFFQLLDVSAQPEQPQNPDSDFVSQANQAKLSLLSDLNNITNCLLVISTKDYNSRYFHLCTFLLREFFKFRQNAIRSINYEILSQYAEILHQIIMTAPKYQSVFIDIFCHLPKENNYEKYIVPFIQLIQQSLEECLPNIIIPGNNSESINQANSIFSQLRFALKIAKGVQSFLSDHNYEETLHQYIKNIIQVTAPLLIKPAKNCREYLICKKIMRRYFSFPRTFVNSPENSNTIFELFYTFLESVNQVQFNSANEQNIDSELYINAVKYFEVSIITWYQLILHFNLDPNYTFDKNVRNHNLQTFIYPNVPIFLSFLENLVRVFPLSYQSIGTPILSMFLYYHKELSYLNYFPQILELCYNYSKLQPSEFEDFETSPTTYFLNNYPRSNALSPKTSRLIANSIFQLISREKTVESFTFIFNHINSIEFEENGLFLLACLPKILVQYDNSENALSFCHSIIGNSFNLLNTRETDIYMKMTIFHFLANSVPIMNETQQTMVLSLANYLVNPLEQLNITPIDQIRYTFGSEIITDFLVYIKKPIPNEIVASFLRYINNSFSCDPMNTLKHLSEINPELLNDQSFTVINQCLYQLDKIIESISMSDMSSADLINDTIETTMECIALHANHRKDNFPTYEVINRITLLLKNDQIDEFPSMVNFFCSIARSLNNSYQDALTYCYSLSKKDQFSTFMDNLMEPFIILVSLHPTEFMNLPIAENIINDLFTTNYLTNLFYPIDRYCMLTLLARIIQLGIIQQRSIDVLNLALSLITYESNTKSEDYFIAFELIASLTVTVNEPFLTNSPQILEQWIQFCVQGYATRLRYYRILHGCALQKAGSLYSNGLALQASLLLMGHPDQIPKIESEADSYNSLYCDIPSPVEQIIFPQSKIPFVEFQEEYDDE</sequence>
<dbReference type="VEuPathDB" id="TrichDB:TRFO_28111"/>
<reference evidence="1" key="1">
    <citation type="submission" date="2016-10" db="EMBL/GenBank/DDBJ databases">
        <authorList>
            <person name="Benchimol M."/>
            <person name="Almeida L.G."/>
            <person name="Vasconcelos A.T."/>
            <person name="Perreira-Neves A."/>
            <person name="Rosa I.A."/>
            <person name="Tasca T."/>
            <person name="Bogo M.R."/>
            <person name="de Souza W."/>
        </authorList>
    </citation>
    <scope>NUCLEOTIDE SEQUENCE [LARGE SCALE GENOMIC DNA]</scope>
    <source>
        <strain evidence="1">K</strain>
    </source>
</reference>
<dbReference type="EMBL" id="MLAK01000795">
    <property type="protein sequence ID" value="OHT04355.1"/>
    <property type="molecule type" value="Genomic_DNA"/>
</dbReference>